<evidence type="ECO:0000313" key="13">
    <source>
        <dbReference type="EMBL" id="GMN34651.1"/>
    </source>
</evidence>
<evidence type="ECO:0000256" key="10">
    <source>
        <dbReference type="SAM" id="Coils"/>
    </source>
</evidence>
<evidence type="ECO:0000256" key="4">
    <source>
        <dbReference type="ARBA" id="ARBA00022692"/>
    </source>
</evidence>
<evidence type="ECO:0000256" key="5">
    <source>
        <dbReference type="ARBA" id="ARBA00022824"/>
    </source>
</evidence>
<evidence type="ECO:0000256" key="2">
    <source>
        <dbReference type="ARBA" id="ARBA00004389"/>
    </source>
</evidence>
<evidence type="ECO:0000256" key="11">
    <source>
        <dbReference type="SAM" id="MobiDB-lite"/>
    </source>
</evidence>
<feature type="region of interest" description="Disordered" evidence="11">
    <location>
        <begin position="439"/>
        <end position="488"/>
    </location>
</feature>
<feature type="compositionally biased region" description="Polar residues" evidence="11">
    <location>
        <begin position="302"/>
        <end position="314"/>
    </location>
</feature>
<dbReference type="EMBL" id="BTGU01000005">
    <property type="protein sequence ID" value="GMN34651.1"/>
    <property type="molecule type" value="Genomic_DNA"/>
</dbReference>
<feature type="compositionally biased region" description="Basic and acidic residues" evidence="11">
    <location>
        <begin position="550"/>
        <end position="574"/>
    </location>
</feature>
<feature type="compositionally biased region" description="Basic and acidic residues" evidence="11">
    <location>
        <begin position="1012"/>
        <end position="1064"/>
    </location>
</feature>
<evidence type="ECO:0000256" key="9">
    <source>
        <dbReference type="ARBA" id="ARBA00038080"/>
    </source>
</evidence>
<sequence>MTADIEANNHNHNQGEVRESEEVVVLAANNGGEQCCGPDDAVDVLSEINGNKDDVDGSYVFVTSHDDGDDLAGSDLNNANDNKPSIEEGLAVSQFQAEEKGNGDRETEALGSPADELNSRSSPEVDDDQMEGGGGGEIQELDIGAKNSDELGLAEGVEEDQESEIGVDNDDNSINNNINNNMPSGNTDQGVERAEESSNEIPKRGSGDDQEQEDPSTVSCLECKIKVDMVIEEIPICGDFGNGIPDGSKEVSVEESKQHNLEPQPTSNSLSDNILETEAANRPISEQQNGESLPADFAVESLSETAVVTEQNGSPAALDNEKPLCLSEESPVDGFKGDDDGDVLGEHGLKTSLGTGADEALEGEVATGPLLEQNGEDLPPGLAQESLSDAAVVTEPNGSSEIAQGLTSPLVCGNVALESGQYLPAVPVNGIIRSLDVEDVRPENDTGELNQESIESLDDSCPVKNDPKSNGPANGVMSEPESSSASIGGEELVSTDAFNVESTLSKTSPECGANQHIISEVVSVEEGSEVDDGIAPKDKDRGIAADVDVDFVHVESDVKSESQEPEDIEGKQMDEASMSSQENSGQTVDNDGNQKDEEASTTLPEGTSEGQNAGIEEVKRQFYFLIRSPRYDDENLREQIKRAKLQVEERTKIRGAIHAKVQTQRAIVKEYADKVQASLTEERAARDLFKSKRQEFDSVQSVIIKVKNAESVEDIHAKIRSMEHMIEHETLPLKEEKQLIREIKQLKQQREQISSNMGKQNEVQQALDQKDQIEERSKFLRKELDLLREKLSKAEEATQTAKKKSNVENGKLNELLYQFRDADDIRQEAYAHFRSLKEQYSVKIELFNGFKNAAIEAQKLALSKDKEQLQRNCFDQVEKFMELWNRDDDFRKDYIRNNTRSTLWRLGTFDGRSLGPDEEPPVVPDFAVNSRATKQNLVPLTKIPEQEKQEVPEKVEKLDDKSGAKVVERENQTVKTTKKPAKPAISSGTSPVTNSDKDERKEKEREEEEDEPIRSKEEEELARKAEELRKEEEAARLKQQRNLEDKAKAKEAMERKKRITEKAQARAAIRAQKEAEQKEKEREKRARKKERKKANKIDPITEDEGGECAQTSSSEVDASTGAQPEPKKPPATMVKRPQKPQQFTKQSRARSVAVPPPLLRSRGKKRMQTWMWVVLAFAIVLALLFFWSTSIHWFGF</sequence>
<feature type="compositionally biased region" description="Basic and acidic residues" evidence="11">
    <location>
        <begin position="995"/>
        <end position="1004"/>
    </location>
</feature>
<dbReference type="GO" id="GO:0005886">
    <property type="term" value="C:plasma membrane"/>
    <property type="evidence" value="ECO:0007669"/>
    <property type="project" value="UniProtKB-SubCell"/>
</dbReference>
<keyword evidence="14" id="KW-1185">Reference proteome</keyword>
<feature type="compositionally biased region" description="Low complexity" evidence="11">
    <location>
        <begin position="172"/>
        <end position="181"/>
    </location>
</feature>
<feature type="compositionally biased region" description="Basic and acidic residues" evidence="11">
    <location>
        <begin position="190"/>
        <end position="207"/>
    </location>
</feature>
<evidence type="ECO:0000256" key="3">
    <source>
        <dbReference type="ARBA" id="ARBA00022475"/>
    </source>
</evidence>
<evidence type="ECO:0000313" key="14">
    <source>
        <dbReference type="Proteomes" id="UP001187192"/>
    </source>
</evidence>
<evidence type="ECO:0000256" key="7">
    <source>
        <dbReference type="ARBA" id="ARBA00023054"/>
    </source>
</evidence>
<evidence type="ECO:0000256" key="8">
    <source>
        <dbReference type="ARBA" id="ARBA00023136"/>
    </source>
</evidence>
<keyword evidence="4 12" id="KW-0812">Transmembrane</keyword>
<feature type="compositionally biased region" description="Basic and acidic residues" evidence="11">
    <location>
        <begin position="534"/>
        <end position="543"/>
    </location>
</feature>
<feature type="transmembrane region" description="Helical" evidence="12">
    <location>
        <begin position="1170"/>
        <end position="1194"/>
    </location>
</feature>
<feature type="compositionally biased region" description="Polar residues" evidence="11">
    <location>
        <begin position="600"/>
        <end position="611"/>
    </location>
</feature>
<feature type="compositionally biased region" description="Basic and acidic residues" evidence="11">
    <location>
        <begin position="1071"/>
        <end position="1084"/>
    </location>
</feature>
<dbReference type="AlphaFoldDB" id="A0AA87ZZI2"/>
<name>A0AA87ZZI2_FICCA</name>
<comment type="similarity">
    <text evidence="9">Belongs to the plant Proton pump-interactor protein family.</text>
</comment>
<feature type="region of interest" description="Disordered" evidence="11">
    <location>
        <begin position="910"/>
        <end position="1155"/>
    </location>
</feature>
<comment type="subcellular location">
    <subcellularLocation>
        <location evidence="1">Cell membrane</location>
        <topology evidence="1">Single-pass membrane protein</topology>
    </subcellularLocation>
    <subcellularLocation>
        <location evidence="2">Endoplasmic reticulum membrane</location>
        <topology evidence="2">Single-pass membrane protein</topology>
    </subcellularLocation>
</comment>
<feature type="compositionally biased region" description="Basic and acidic residues" evidence="11">
    <location>
        <begin position="247"/>
        <end position="260"/>
    </location>
</feature>
<feature type="compositionally biased region" description="Polar residues" evidence="11">
    <location>
        <begin position="261"/>
        <end position="274"/>
    </location>
</feature>
<feature type="compositionally biased region" description="Basic and acidic residues" evidence="11">
    <location>
        <begin position="97"/>
        <end position="108"/>
    </location>
</feature>
<feature type="region of interest" description="Disordered" evidence="11">
    <location>
        <begin position="520"/>
        <end position="614"/>
    </location>
</feature>
<dbReference type="GO" id="GO:0005789">
    <property type="term" value="C:endoplasmic reticulum membrane"/>
    <property type="evidence" value="ECO:0007669"/>
    <property type="project" value="UniProtKB-SubCell"/>
</dbReference>
<keyword evidence="6 12" id="KW-1133">Transmembrane helix</keyword>
<feature type="compositionally biased region" description="Polar residues" evidence="11">
    <location>
        <begin position="577"/>
        <end position="591"/>
    </location>
</feature>
<feature type="compositionally biased region" description="Basic and acidic residues" evidence="11">
    <location>
        <begin position="944"/>
        <end position="972"/>
    </location>
</feature>
<feature type="region of interest" description="Disordered" evidence="11">
    <location>
        <begin position="61"/>
        <end position="220"/>
    </location>
</feature>
<keyword evidence="8 12" id="KW-0472">Membrane</keyword>
<organism evidence="13 14">
    <name type="scientific">Ficus carica</name>
    <name type="common">Common fig</name>
    <dbReference type="NCBI Taxonomy" id="3494"/>
    <lineage>
        <taxon>Eukaryota</taxon>
        <taxon>Viridiplantae</taxon>
        <taxon>Streptophyta</taxon>
        <taxon>Embryophyta</taxon>
        <taxon>Tracheophyta</taxon>
        <taxon>Spermatophyta</taxon>
        <taxon>Magnoliopsida</taxon>
        <taxon>eudicotyledons</taxon>
        <taxon>Gunneridae</taxon>
        <taxon>Pentapetalae</taxon>
        <taxon>rosids</taxon>
        <taxon>fabids</taxon>
        <taxon>Rosales</taxon>
        <taxon>Moraceae</taxon>
        <taxon>Ficeae</taxon>
        <taxon>Ficus</taxon>
    </lineage>
</organism>
<dbReference type="Proteomes" id="UP001187192">
    <property type="component" value="Unassembled WGS sequence"/>
</dbReference>
<keyword evidence="3" id="KW-1003">Cell membrane</keyword>
<protein>
    <submittedName>
        <fullName evidence="13">Uncharacterized protein</fullName>
    </submittedName>
</protein>
<evidence type="ECO:0000256" key="12">
    <source>
        <dbReference type="SAM" id="Phobius"/>
    </source>
</evidence>
<keyword evidence="5" id="KW-0256">Endoplasmic reticulum</keyword>
<gene>
    <name evidence="13" type="ORF">TIFTF001_004799</name>
</gene>
<dbReference type="InterPro" id="IPR055282">
    <property type="entry name" value="PPI1-4"/>
</dbReference>
<feature type="coiled-coil region" evidence="10">
    <location>
        <begin position="736"/>
        <end position="804"/>
    </location>
</feature>
<keyword evidence="7 10" id="KW-0175">Coiled coil</keyword>
<dbReference type="PANTHER" id="PTHR32219:SF3">
    <property type="entry name" value="CALPONIN-LIKE DOMAIN PROTEIN"/>
    <property type="match status" value="1"/>
</dbReference>
<accession>A0AA87ZZI2</accession>
<reference evidence="13" key="1">
    <citation type="submission" date="2023-07" db="EMBL/GenBank/DDBJ databases">
        <title>draft genome sequence of fig (Ficus carica).</title>
        <authorList>
            <person name="Takahashi T."/>
            <person name="Nishimura K."/>
        </authorList>
    </citation>
    <scope>NUCLEOTIDE SEQUENCE</scope>
</reference>
<comment type="caution">
    <text evidence="13">The sequence shown here is derived from an EMBL/GenBank/DDBJ whole genome shotgun (WGS) entry which is preliminary data.</text>
</comment>
<evidence type="ECO:0000256" key="6">
    <source>
        <dbReference type="ARBA" id="ARBA00022989"/>
    </source>
</evidence>
<proteinExistence type="inferred from homology"/>
<feature type="compositionally biased region" description="Basic and acidic residues" evidence="11">
    <location>
        <begin position="7"/>
        <end position="20"/>
    </location>
</feature>
<evidence type="ECO:0000256" key="1">
    <source>
        <dbReference type="ARBA" id="ARBA00004162"/>
    </source>
</evidence>
<feature type="compositionally biased region" description="Basic residues" evidence="11">
    <location>
        <begin position="1085"/>
        <end position="1094"/>
    </location>
</feature>
<feature type="compositionally biased region" description="Polar residues" evidence="11">
    <location>
        <begin position="1109"/>
        <end position="1122"/>
    </location>
</feature>
<feature type="compositionally biased region" description="Acidic residues" evidence="11">
    <location>
        <begin position="156"/>
        <end position="171"/>
    </location>
</feature>
<feature type="region of interest" description="Disordered" evidence="11">
    <location>
        <begin position="241"/>
        <end position="358"/>
    </location>
</feature>
<feature type="region of interest" description="Disordered" evidence="11">
    <location>
        <begin position="1"/>
        <end position="20"/>
    </location>
</feature>
<dbReference type="PANTHER" id="PTHR32219">
    <property type="entry name" value="RNA-BINDING PROTEIN YLMH-RELATED"/>
    <property type="match status" value="1"/>
</dbReference>